<gene>
    <name evidence="3" type="primary">cheD</name>
    <name evidence="4" type="ORF">G3I74_08720</name>
</gene>
<comment type="function">
    <text evidence="3">Probably deamidates glutamine residues to glutamate on methyl-accepting chemotaxis receptors (MCPs), playing an important role in chemotaxis.</text>
</comment>
<dbReference type="PANTHER" id="PTHR35147">
    <property type="entry name" value="CHEMORECEPTOR GLUTAMINE DEAMIDASE CHED-RELATED"/>
    <property type="match status" value="1"/>
</dbReference>
<dbReference type="InterPro" id="IPR005659">
    <property type="entry name" value="Chemorcpt_Glu_NH3ase_CheD"/>
</dbReference>
<dbReference type="AlphaFoldDB" id="A0A845UYL2"/>
<evidence type="ECO:0000256" key="3">
    <source>
        <dbReference type="HAMAP-Rule" id="MF_01440"/>
    </source>
</evidence>
<name>A0A845UYL2_9GAMM</name>
<dbReference type="Gene3D" id="3.30.1330.200">
    <property type="match status" value="1"/>
</dbReference>
<dbReference type="GO" id="GO:0006935">
    <property type="term" value="P:chemotaxis"/>
    <property type="evidence" value="ECO:0007669"/>
    <property type="project" value="UniProtKB-UniRule"/>
</dbReference>
<dbReference type="SUPFAM" id="SSF64438">
    <property type="entry name" value="CNF1/YfiH-like putative cysteine hydrolases"/>
    <property type="match status" value="1"/>
</dbReference>
<comment type="catalytic activity">
    <reaction evidence="3">
        <text>L-glutaminyl-[protein] + H2O = L-glutamyl-[protein] + NH4(+)</text>
        <dbReference type="Rhea" id="RHEA:16441"/>
        <dbReference type="Rhea" id="RHEA-COMP:10207"/>
        <dbReference type="Rhea" id="RHEA-COMP:10208"/>
        <dbReference type="ChEBI" id="CHEBI:15377"/>
        <dbReference type="ChEBI" id="CHEBI:28938"/>
        <dbReference type="ChEBI" id="CHEBI:29973"/>
        <dbReference type="ChEBI" id="CHEBI:30011"/>
        <dbReference type="EC" id="3.5.1.44"/>
    </reaction>
</comment>
<evidence type="ECO:0000256" key="2">
    <source>
        <dbReference type="ARBA" id="ARBA00022801"/>
    </source>
</evidence>
<dbReference type="PANTHER" id="PTHR35147:SF3">
    <property type="entry name" value="CHEMORECEPTOR GLUTAMINE DEAMIDASE CHED 1-RELATED"/>
    <property type="match status" value="1"/>
</dbReference>
<dbReference type="EC" id="3.5.1.44" evidence="3"/>
<proteinExistence type="inferred from homology"/>
<sequence>MKHWPADRRITLQPGQYHVTSRQDLMLSTLLGSCVAACLYDPVARVMGMNHFLLANHRYSREVPVLASEAGRYGVNAMELLINKMLNKGAQRRNIKAKVFGGGNVLPGISRQDSFFAIGDVNSRFVEEFLATEHIPILAKSLGGINGRMIHFLGTDYSVLVRDIPRSETFEVEKEEKQYWKNSLKEREKASAKSGEIDLW</sequence>
<accession>A0A845UYL2</accession>
<dbReference type="InterPro" id="IPR011324">
    <property type="entry name" value="Cytotoxic_necrot_fac-like_cat"/>
</dbReference>
<dbReference type="EMBL" id="JAAGSC010000040">
    <property type="protein sequence ID" value="NDY95808.1"/>
    <property type="molecule type" value="Genomic_DNA"/>
</dbReference>
<comment type="caution">
    <text evidence="4">The sequence shown here is derived from an EMBL/GenBank/DDBJ whole genome shotgun (WGS) entry which is preliminary data.</text>
</comment>
<keyword evidence="1 3" id="KW-0145">Chemotaxis</keyword>
<dbReference type="Pfam" id="PF03975">
    <property type="entry name" value="CheD"/>
    <property type="match status" value="1"/>
</dbReference>
<evidence type="ECO:0000313" key="4">
    <source>
        <dbReference type="EMBL" id="NDY95808.1"/>
    </source>
</evidence>
<protein>
    <recommendedName>
        <fullName evidence="3">Probable chemoreceptor glutamine deamidase CheD</fullName>
        <ecNumber evidence="3">3.5.1.44</ecNumber>
    </recommendedName>
</protein>
<evidence type="ECO:0000256" key="1">
    <source>
        <dbReference type="ARBA" id="ARBA00022500"/>
    </source>
</evidence>
<dbReference type="RefSeq" id="WP_164211189.1">
    <property type="nucleotide sequence ID" value="NZ_JAAGSC010000040.1"/>
</dbReference>
<comment type="similarity">
    <text evidence="3">Belongs to the CheD family.</text>
</comment>
<dbReference type="CDD" id="cd16352">
    <property type="entry name" value="CheD"/>
    <property type="match status" value="1"/>
</dbReference>
<reference evidence="4 5" key="1">
    <citation type="submission" date="2020-02" db="EMBL/GenBank/DDBJ databases">
        <authorList>
            <person name="Zhang X.-Y."/>
        </authorList>
    </citation>
    <scope>NUCLEOTIDE SEQUENCE [LARGE SCALE GENOMIC DNA]</scope>
    <source>
        <strain evidence="4 5">C33</strain>
    </source>
</reference>
<dbReference type="InterPro" id="IPR038592">
    <property type="entry name" value="CheD-like_sf"/>
</dbReference>
<organism evidence="4 5">
    <name type="scientific">Wenzhouxiangella limi</name>
    <dbReference type="NCBI Taxonomy" id="2707351"/>
    <lineage>
        <taxon>Bacteria</taxon>
        <taxon>Pseudomonadati</taxon>
        <taxon>Pseudomonadota</taxon>
        <taxon>Gammaproteobacteria</taxon>
        <taxon>Chromatiales</taxon>
        <taxon>Wenzhouxiangellaceae</taxon>
        <taxon>Wenzhouxiangella</taxon>
    </lineage>
</organism>
<dbReference type="Proteomes" id="UP000484885">
    <property type="component" value="Unassembled WGS sequence"/>
</dbReference>
<keyword evidence="2 3" id="KW-0378">Hydrolase</keyword>
<dbReference type="HAMAP" id="MF_01440">
    <property type="entry name" value="CheD"/>
    <property type="match status" value="1"/>
</dbReference>
<evidence type="ECO:0000313" key="5">
    <source>
        <dbReference type="Proteomes" id="UP000484885"/>
    </source>
</evidence>
<keyword evidence="5" id="KW-1185">Reference proteome</keyword>
<dbReference type="GO" id="GO:0050568">
    <property type="term" value="F:protein-glutamine glutaminase activity"/>
    <property type="evidence" value="ECO:0007669"/>
    <property type="project" value="UniProtKB-UniRule"/>
</dbReference>